<dbReference type="AlphaFoldDB" id="A0A021VPZ4"/>
<protein>
    <submittedName>
        <fullName evidence="2">Uncharacterized protein</fullName>
    </submittedName>
</protein>
<dbReference type="Proteomes" id="UP000019753">
    <property type="component" value="Unassembled WGS sequence"/>
</dbReference>
<evidence type="ECO:0000256" key="1">
    <source>
        <dbReference type="SAM" id="Phobius"/>
    </source>
</evidence>
<gene>
    <name evidence="2" type="ORF">N866_11865</name>
</gene>
<accession>A0A021VPZ4</accession>
<evidence type="ECO:0000313" key="3">
    <source>
        <dbReference type="Proteomes" id="UP000019753"/>
    </source>
</evidence>
<reference evidence="2 3" key="1">
    <citation type="submission" date="2014-01" db="EMBL/GenBank/DDBJ databases">
        <title>Actinotalea ferrariae CF5-4.</title>
        <authorList>
            <person name="Chen F."/>
            <person name="Li Y."/>
            <person name="Wang G."/>
        </authorList>
    </citation>
    <scope>NUCLEOTIDE SEQUENCE [LARGE SCALE GENOMIC DNA]</scope>
    <source>
        <strain evidence="2 3">CF5-4</strain>
    </source>
</reference>
<evidence type="ECO:0000313" key="2">
    <source>
        <dbReference type="EMBL" id="EYR62110.1"/>
    </source>
</evidence>
<dbReference type="Pfam" id="PF19851">
    <property type="entry name" value="DUF6326"/>
    <property type="match status" value="1"/>
</dbReference>
<dbReference type="OrthoDB" id="1551186at2"/>
<keyword evidence="3" id="KW-1185">Reference proteome</keyword>
<organism evidence="2 3">
    <name type="scientific">Actinotalea ferrariae CF5-4</name>
    <dbReference type="NCBI Taxonomy" id="948458"/>
    <lineage>
        <taxon>Bacteria</taxon>
        <taxon>Bacillati</taxon>
        <taxon>Actinomycetota</taxon>
        <taxon>Actinomycetes</taxon>
        <taxon>Micrococcales</taxon>
        <taxon>Cellulomonadaceae</taxon>
        <taxon>Actinotalea</taxon>
    </lineage>
</organism>
<proteinExistence type="predicted"/>
<dbReference type="InterPro" id="IPR046289">
    <property type="entry name" value="DUF6326"/>
</dbReference>
<feature type="transmembrane region" description="Helical" evidence="1">
    <location>
        <begin position="92"/>
        <end position="110"/>
    </location>
</feature>
<comment type="caution">
    <text evidence="2">The sequence shown here is derived from an EMBL/GenBank/DDBJ whole genome shotgun (WGS) entry which is preliminary data.</text>
</comment>
<feature type="transmembrane region" description="Helical" evidence="1">
    <location>
        <begin position="60"/>
        <end position="80"/>
    </location>
</feature>
<feature type="transmembrane region" description="Helical" evidence="1">
    <location>
        <begin position="116"/>
        <end position="135"/>
    </location>
</feature>
<keyword evidence="1" id="KW-0472">Membrane</keyword>
<dbReference type="EMBL" id="AXCW01000329">
    <property type="protein sequence ID" value="EYR62110.1"/>
    <property type="molecule type" value="Genomic_DNA"/>
</dbReference>
<keyword evidence="1" id="KW-0812">Transmembrane</keyword>
<dbReference type="RefSeq" id="WP_034228823.1">
    <property type="nucleotide sequence ID" value="NZ_AXCW01000329.1"/>
</dbReference>
<keyword evidence="1" id="KW-1133">Transmembrane helix</keyword>
<feature type="transmembrane region" description="Helical" evidence="1">
    <location>
        <begin position="20"/>
        <end position="40"/>
    </location>
</feature>
<sequence>MTTRTPTATLLDSPPVPVQAKLAAAWTSLMFLVIYIDYFHLYQPGEIDEIRGGVIFEFDISATLMTTFFVVIAIPALMVVLSMTLPARTNRATNIVVASLYVPVMVFNAAGASSDWAFYYAVTIGVEVLILAFVLRSAWTWPRGVASTVTTAAGAYEEPLQAQHHP</sequence>
<name>A0A021VPZ4_9CELL</name>